<dbReference type="Gene3D" id="3.30.70.3370">
    <property type="match status" value="1"/>
</dbReference>
<name>A0A667GQQ2_LYNCA</name>
<dbReference type="AlphaFoldDB" id="A0A667GQQ2"/>
<dbReference type="InterPro" id="IPR012678">
    <property type="entry name" value="Ribosomal_uL23/eL15/eS24_sf"/>
</dbReference>
<dbReference type="Pfam" id="PF01282">
    <property type="entry name" value="Ribosomal_S24e"/>
    <property type="match status" value="1"/>
</dbReference>
<dbReference type="FunFam" id="3.30.70.3370:FF:000001">
    <property type="entry name" value="40S ribosomal protein S24"/>
    <property type="match status" value="1"/>
</dbReference>
<keyword evidence="6" id="KW-1185">Reference proteome</keyword>
<keyword evidence="2" id="KW-0689">Ribosomal protein</keyword>
<dbReference type="GO" id="GO:0003735">
    <property type="term" value="F:structural constituent of ribosome"/>
    <property type="evidence" value="ECO:0007669"/>
    <property type="project" value="InterPro"/>
</dbReference>
<comment type="similarity">
    <text evidence="1 4">Belongs to the eukaryotic ribosomal protein eS24 family.</text>
</comment>
<reference evidence="5" key="2">
    <citation type="submission" date="2025-09" db="UniProtKB">
        <authorList>
            <consortium name="Ensembl"/>
        </authorList>
    </citation>
    <scope>IDENTIFICATION</scope>
</reference>
<dbReference type="PROSITE" id="PS00529">
    <property type="entry name" value="RIBOSOMAL_S24E"/>
    <property type="match status" value="1"/>
</dbReference>
<dbReference type="SUPFAM" id="SSF54189">
    <property type="entry name" value="Ribosomal proteins S24e, L23 and L15e"/>
    <property type="match status" value="1"/>
</dbReference>
<sequence length="167" mass="18909">MNDTVSIQTRKFMTNRLLQRKQMVIDVLHPGKATVPKTEIREKLAKMYKTTPDVIFVFGFRTHFGGGKTTGFGMIYDSLDDAKKNEPKHRLARHGLYEKKKTSRKQGTAKANVGAGKKKSCGCRQREDCLLHTGFEAGIFQMSPNFRDKAHEAELQKSLGKLENTSF</sequence>
<dbReference type="Proteomes" id="UP000472241">
    <property type="component" value="Unplaced"/>
</dbReference>
<protein>
    <recommendedName>
        <fullName evidence="4">40S ribosomal protein S24</fullName>
    </recommendedName>
</protein>
<dbReference type="InterPro" id="IPR001976">
    <property type="entry name" value="Ribosomal_eS24"/>
</dbReference>
<dbReference type="GO" id="GO:0006412">
    <property type="term" value="P:translation"/>
    <property type="evidence" value="ECO:0007669"/>
    <property type="project" value="InterPro"/>
</dbReference>
<evidence type="ECO:0000256" key="1">
    <source>
        <dbReference type="ARBA" id="ARBA00009680"/>
    </source>
</evidence>
<evidence type="ECO:0000313" key="5">
    <source>
        <dbReference type="Ensembl" id="ENSLCNP00005009927.1"/>
    </source>
</evidence>
<proteinExistence type="inferred from homology"/>
<dbReference type="GO" id="GO:0022627">
    <property type="term" value="C:cytosolic small ribosomal subunit"/>
    <property type="evidence" value="ECO:0007669"/>
    <property type="project" value="UniProtKB-ARBA"/>
</dbReference>
<dbReference type="PANTHER" id="PTHR10496">
    <property type="entry name" value="40S RIBOSOMAL PROTEIN S24"/>
    <property type="match status" value="1"/>
</dbReference>
<dbReference type="Ensembl" id="ENSLCNT00005011141.1">
    <property type="protein sequence ID" value="ENSLCNP00005009927.1"/>
    <property type="gene ID" value="ENSLCNG00005006490.1"/>
</dbReference>
<dbReference type="HAMAP" id="MF_00545">
    <property type="entry name" value="Ribosomal_eS24"/>
    <property type="match status" value="1"/>
</dbReference>
<accession>A0A667GQQ2</accession>
<dbReference type="InterPro" id="IPR053709">
    <property type="entry name" value="eRP_eS24_sf"/>
</dbReference>
<evidence type="ECO:0000256" key="4">
    <source>
        <dbReference type="RuleBase" id="RU004383"/>
    </source>
</evidence>
<reference evidence="5" key="1">
    <citation type="submission" date="2025-08" db="UniProtKB">
        <authorList>
            <consortium name="Ensembl"/>
        </authorList>
    </citation>
    <scope>IDENTIFICATION</scope>
</reference>
<keyword evidence="3" id="KW-0687">Ribonucleoprotein</keyword>
<dbReference type="InterPro" id="IPR018098">
    <property type="entry name" value="Ribosomal_eS24_CS"/>
</dbReference>
<evidence type="ECO:0000313" key="6">
    <source>
        <dbReference type="Proteomes" id="UP000472241"/>
    </source>
</evidence>
<organism evidence="5 6">
    <name type="scientific">Lynx canadensis</name>
    <name type="common">Canada lynx</name>
    <name type="synonym">Felis canadensis</name>
    <dbReference type="NCBI Taxonomy" id="61383"/>
    <lineage>
        <taxon>Eukaryota</taxon>
        <taxon>Metazoa</taxon>
        <taxon>Chordata</taxon>
        <taxon>Craniata</taxon>
        <taxon>Vertebrata</taxon>
        <taxon>Euteleostomi</taxon>
        <taxon>Mammalia</taxon>
        <taxon>Eutheria</taxon>
        <taxon>Laurasiatheria</taxon>
        <taxon>Carnivora</taxon>
        <taxon>Feliformia</taxon>
        <taxon>Felidae</taxon>
        <taxon>Felinae</taxon>
        <taxon>Lynx</taxon>
    </lineage>
</organism>
<evidence type="ECO:0000256" key="2">
    <source>
        <dbReference type="ARBA" id="ARBA00022980"/>
    </source>
</evidence>
<evidence type="ECO:0000256" key="3">
    <source>
        <dbReference type="ARBA" id="ARBA00023274"/>
    </source>
</evidence>